<dbReference type="Gene3D" id="3.40.50.720">
    <property type="entry name" value="NAD(P)-binding Rossmann-like Domain"/>
    <property type="match status" value="1"/>
</dbReference>
<dbReference type="Proteomes" id="UP001140217">
    <property type="component" value="Unassembled WGS sequence"/>
</dbReference>
<proteinExistence type="predicted"/>
<accession>A0A9W8HFU2</accession>
<dbReference type="PANTHER" id="PTHR44442:SF1">
    <property type="entry name" value="3-KETO-STEROID REDUCTASE_17-BETA-HYDROXYSTEROID DEHYDROGENASE 7"/>
    <property type="match status" value="1"/>
</dbReference>
<dbReference type="EMBL" id="JANBUL010000034">
    <property type="protein sequence ID" value="KAJ2784042.1"/>
    <property type="molecule type" value="Genomic_DNA"/>
</dbReference>
<dbReference type="PRINTS" id="PR00081">
    <property type="entry name" value="GDHRDH"/>
</dbReference>
<reference evidence="2" key="1">
    <citation type="submission" date="2022-07" db="EMBL/GenBank/DDBJ databases">
        <title>Phylogenomic reconstructions and comparative analyses of Kickxellomycotina fungi.</title>
        <authorList>
            <person name="Reynolds N.K."/>
            <person name="Stajich J.E."/>
            <person name="Barry K."/>
            <person name="Grigoriev I.V."/>
            <person name="Crous P."/>
            <person name="Smith M.E."/>
        </authorList>
    </citation>
    <scope>NUCLEOTIDE SEQUENCE</scope>
    <source>
        <strain evidence="2">NBRC 105414</strain>
    </source>
</reference>
<dbReference type="GO" id="GO:0005789">
    <property type="term" value="C:endoplasmic reticulum membrane"/>
    <property type="evidence" value="ECO:0007669"/>
    <property type="project" value="TreeGrafter"/>
</dbReference>
<name>A0A9W8HFU2_9FUNG</name>
<dbReference type="GO" id="GO:0000253">
    <property type="term" value="F:3-beta-hydroxysteroid 3-dehydrogenase (NADP+) activity"/>
    <property type="evidence" value="ECO:0007669"/>
    <property type="project" value="TreeGrafter"/>
</dbReference>
<evidence type="ECO:0008006" key="4">
    <source>
        <dbReference type="Google" id="ProtNLM"/>
    </source>
</evidence>
<dbReference type="SUPFAM" id="SSF51735">
    <property type="entry name" value="NAD(P)-binding Rossmann-fold domains"/>
    <property type="match status" value="1"/>
</dbReference>
<comment type="caution">
    <text evidence="2">The sequence shown here is derived from an EMBL/GenBank/DDBJ whole genome shotgun (WGS) entry which is preliminary data.</text>
</comment>
<keyword evidence="1" id="KW-1133">Transmembrane helix</keyword>
<dbReference type="InterPro" id="IPR052834">
    <property type="entry name" value="3KSR/17beta-HSD"/>
</dbReference>
<keyword evidence="1" id="KW-0812">Transmembrane</keyword>
<gene>
    <name evidence="2" type="ORF">H4R18_001355</name>
</gene>
<organism evidence="2 3">
    <name type="scientific">Coemansia javaensis</name>
    <dbReference type="NCBI Taxonomy" id="2761396"/>
    <lineage>
        <taxon>Eukaryota</taxon>
        <taxon>Fungi</taxon>
        <taxon>Fungi incertae sedis</taxon>
        <taxon>Zoopagomycota</taxon>
        <taxon>Kickxellomycotina</taxon>
        <taxon>Kickxellomycetes</taxon>
        <taxon>Kickxellales</taxon>
        <taxon>Kickxellaceae</taxon>
        <taxon>Coemansia</taxon>
    </lineage>
</organism>
<dbReference type="GO" id="GO:0016125">
    <property type="term" value="P:sterol metabolic process"/>
    <property type="evidence" value="ECO:0007669"/>
    <property type="project" value="TreeGrafter"/>
</dbReference>
<evidence type="ECO:0000313" key="3">
    <source>
        <dbReference type="Proteomes" id="UP001140217"/>
    </source>
</evidence>
<dbReference type="InterPro" id="IPR036291">
    <property type="entry name" value="NAD(P)-bd_dom_sf"/>
</dbReference>
<dbReference type="AlphaFoldDB" id="A0A9W8HFU2"/>
<keyword evidence="3" id="KW-1185">Reference proteome</keyword>
<dbReference type="PANTHER" id="PTHR44442">
    <property type="entry name" value="3-KETO-STEROID REDUCTASE"/>
    <property type="match status" value="1"/>
</dbReference>
<keyword evidence="1" id="KW-0472">Membrane</keyword>
<feature type="transmembrane region" description="Helical" evidence="1">
    <location>
        <begin position="229"/>
        <end position="250"/>
    </location>
</feature>
<dbReference type="OrthoDB" id="9989144at2759"/>
<evidence type="ECO:0000256" key="1">
    <source>
        <dbReference type="SAM" id="Phobius"/>
    </source>
</evidence>
<dbReference type="InterPro" id="IPR002347">
    <property type="entry name" value="SDR_fam"/>
</dbReference>
<dbReference type="Pfam" id="PF00106">
    <property type="entry name" value="adh_short"/>
    <property type="match status" value="1"/>
</dbReference>
<sequence length="405" mass="43383">MGRVVVVTGANSGVGLALADQLAARAERAHERLTLVLACRSAARAAAAQAQLQRAHPRCDVRVQQLDTSSVASVERAAAALGAAFARIDVLACNAGAMPIAGLSAAGIARGLLTHPVAFLESSEALCQRRGLLSADGLGLTFQTNVFGHYLLIHRLLPALARAGGRVVWTGSAASRLDFAPADYQHVHGPTPYESSKHIIDQIAAPLDARLQKHGVHCYVVEPGNVCSAFMAAIGIPLFSGLVLVVFYLLRILAGIPRFTVTAECAAAAAPVYVALADTDDLDPRLKYYSCATRAGTPYVVPRPLASSEATSAFLMDRLDSLVEKFSLKLGWADKDNQHITTKAFIFGRMGCVMDKMGPLEDGHSIRALDQHTNTWEPVSRKDRVSKFMCLNALDPELHLSIWKD</sequence>
<protein>
    <recommendedName>
        <fullName evidence="4">3-keto-steroid reductase</fullName>
    </recommendedName>
</protein>
<evidence type="ECO:0000313" key="2">
    <source>
        <dbReference type="EMBL" id="KAJ2784042.1"/>
    </source>
</evidence>